<accession>A0A6M9PLA5</accession>
<proteinExistence type="predicted"/>
<dbReference type="InterPro" id="IPR021969">
    <property type="entry name" value="DUF3579"/>
</dbReference>
<dbReference type="EMBL" id="CP028940">
    <property type="protein sequence ID" value="QKM61161.1"/>
    <property type="molecule type" value="Genomic_DNA"/>
</dbReference>
<evidence type="ECO:0000313" key="1">
    <source>
        <dbReference type="EMBL" id="QKM61161.1"/>
    </source>
</evidence>
<protein>
    <recommendedName>
        <fullName evidence="3">DUF3579 domain-containing protein</fullName>
    </recommendedName>
</protein>
<dbReference type="RefSeq" id="WP_173960923.1">
    <property type="nucleotide sequence ID" value="NZ_CBCSCC010000001.1"/>
</dbReference>
<gene>
    <name evidence="1" type="ORF">DN92_09050</name>
</gene>
<dbReference type="AlphaFoldDB" id="A0A6M9PLA5"/>
<reference evidence="1 2" key="1">
    <citation type="submission" date="2018-04" db="EMBL/GenBank/DDBJ databases">
        <title>Polynucleobacter sp. UK-Long2-W17 genome.</title>
        <authorList>
            <person name="Hahn M.W."/>
        </authorList>
    </citation>
    <scope>NUCLEOTIDE SEQUENCE [LARGE SCALE GENOMIC DNA]</scope>
    <source>
        <strain evidence="1 2">UK-Long2-W17</strain>
    </source>
</reference>
<organism evidence="1 2">
    <name type="scientific">Polynucleobacter arcticus</name>
    <dbReference type="NCBI Taxonomy" id="1743165"/>
    <lineage>
        <taxon>Bacteria</taxon>
        <taxon>Pseudomonadati</taxon>
        <taxon>Pseudomonadota</taxon>
        <taxon>Betaproteobacteria</taxon>
        <taxon>Burkholderiales</taxon>
        <taxon>Burkholderiaceae</taxon>
        <taxon>Polynucleobacter</taxon>
    </lineage>
</organism>
<evidence type="ECO:0000313" key="2">
    <source>
        <dbReference type="Proteomes" id="UP000501090"/>
    </source>
</evidence>
<dbReference type="Pfam" id="PF12112">
    <property type="entry name" value="DUF3579"/>
    <property type="match status" value="1"/>
</dbReference>
<dbReference type="Gene3D" id="3.30.70.2340">
    <property type="entry name" value="Uncharacterised protein PF12112 family, DUF3579"/>
    <property type="match status" value="1"/>
</dbReference>
<keyword evidence="2" id="KW-1185">Reference proteome</keyword>
<dbReference type="KEGG" id="pard:DN92_09050"/>
<evidence type="ECO:0008006" key="3">
    <source>
        <dbReference type="Google" id="ProtNLM"/>
    </source>
</evidence>
<dbReference type="Proteomes" id="UP000501090">
    <property type="component" value="Chromosome"/>
</dbReference>
<sequence length="113" mass="12751">MDHKKLFIQGITTSGKPFRPSDWAERLCGVMATFRPPGDAGDPRFTYSPYVRPVIIATVKCVVIDTRLRDLDPRALDFVMNFAKDNSLPIEEACEFEPDSNSHTLNPKNKNPL</sequence>
<name>A0A6M9PLA5_9BURK</name>